<keyword evidence="2" id="KW-0812">Transmembrane</keyword>
<accession>A0A4Q1CA95</accession>
<evidence type="ECO:0000313" key="4">
    <source>
        <dbReference type="EMBL" id="RXK55772.1"/>
    </source>
</evidence>
<dbReference type="Proteomes" id="UP000290218">
    <property type="component" value="Unassembled WGS sequence"/>
</dbReference>
<reference evidence="4 5" key="1">
    <citation type="submission" date="2019-01" db="EMBL/GenBank/DDBJ databases">
        <title>Lacunisphaera sp. strain TWA-58.</title>
        <authorList>
            <person name="Chen W.-M."/>
        </authorList>
    </citation>
    <scope>NUCLEOTIDE SEQUENCE [LARGE SCALE GENOMIC DNA]</scope>
    <source>
        <strain evidence="4 5">TWA-58</strain>
    </source>
</reference>
<evidence type="ECO:0000256" key="2">
    <source>
        <dbReference type="SAM" id="Phobius"/>
    </source>
</evidence>
<protein>
    <submittedName>
        <fullName evidence="4">DUF4340 domain-containing protein</fullName>
    </submittedName>
</protein>
<feature type="region of interest" description="Disordered" evidence="1">
    <location>
        <begin position="628"/>
        <end position="656"/>
    </location>
</feature>
<evidence type="ECO:0000313" key="5">
    <source>
        <dbReference type="Proteomes" id="UP000290218"/>
    </source>
</evidence>
<dbReference type="Pfam" id="PF14238">
    <property type="entry name" value="DUF4340"/>
    <property type="match status" value="2"/>
</dbReference>
<keyword evidence="2" id="KW-0472">Membrane</keyword>
<feature type="domain" description="DUF4340" evidence="3">
    <location>
        <begin position="68"/>
        <end position="264"/>
    </location>
</feature>
<dbReference type="AlphaFoldDB" id="A0A4Q1CA95"/>
<keyword evidence="2" id="KW-1133">Transmembrane helix</keyword>
<comment type="caution">
    <text evidence="4">The sequence shown here is derived from an EMBL/GenBank/DDBJ whole genome shotgun (WGS) entry which is preliminary data.</text>
</comment>
<dbReference type="RefSeq" id="WP_129047137.1">
    <property type="nucleotide sequence ID" value="NZ_SDHX01000001.1"/>
</dbReference>
<feature type="domain" description="DUF4340" evidence="3">
    <location>
        <begin position="371"/>
        <end position="553"/>
    </location>
</feature>
<proteinExistence type="predicted"/>
<gene>
    <name evidence="4" type="ORF">ESB00_07765</name>
</gene>
<evidence type="ECO:0000256" key="1">
    <source>
        <dbReference type="SAM" id="MobiDB-lite"/>
    </source>
</evidence>
<dbReference type="InterPro" id="IPR025641">
    <property type="entry name" value="DUF4340"/>
</dbReference>
<feature type="compositionally biased region" description="Pro residues" evidence="1">
    <location>
        <begin position="633"/>
        <end position="645"/>
    </location>
</feature>
<name>A0A4Q1CA95_9BACT</name>
<feature type="compositionally biased region" description="Low complexity" evidence="1">
    <location>
        <begin position="646"/>
        <end position="656"/>
    </location>
</feature>
<sequence>MRSKVTVVLLFLNVVVFGYIYYFMAVRDPTLESRRRVLPPEIASLKAFTRTTRSGETVRLEKRDNTSWWLTAPFEWPANPNAVNRIHNELQFLEHETSFTVAELEKGGQSLADYGLNNPMLTLDLGTVGKEFRLLVGDDTRTGNRLYLYAPATQRVHVVSRSLAESVGLPLSDLRTDTIFTIPVFEVRSLNIQTGAPAEGQTTTPANLKVRLRRDQSGRWGFETPIIARADKAGVETTINALNSLTALSFPDQVEADRTGLDAPILRVTFEGTARRETLLLGSAAADGAYYARFEDKNVIFTAQVPEPLLKVLRSSQEELRDRHVLDLDPGSVTALTITAPGLPELSLQRLEATGNGQAQWQAVTRSDGQAPVTTAADADVIGDLLEKLKRLSASKFLSDAPSDADKENWGFNRPEREISLSLSTGGGLTGNDPTTALLQIGVSPDRPGLAFARLNNPPFVYEIVPDILNDTPVTALHYRQRLLRKLPEGAVLTSLSLVDLGTGTSIYSQKLAAGDKSWDAALAVESESARKALRAVIDELATLRAARFTAESFSSDHAITPEGSHPWRYRLDYTVSFANAPDTPASLFVTERLGGSTLLAGTAEFGGVTFAVNQPLLDALFTLTYREKNDPGPAPAPPADPAPAPAENKPAGTQP</sequence>
<dbReference type="EMBL" id="SDHX01000001">
    <property type="protein sequence ID" value="RXK55772.1"/>
    <property type="molecule type" value="Genomic_DNA"/>
</dbReference>
<organism evidence="4 5">
    <name type="scientific">Oleiharenicola lentus</name>
    <dbReference type="NCBI Taxonomy" id="2508720"/>
    <lineage>
        <taxon>Bacteria</taxon>
        <taxon>Pseudomonadati</taxon>
        <taxon>Verrucomicrobiota</taxon>
        <taxon>Opitutia</taxon>
        <taxon>Opitutales</taxon>
        <taxon>Opitutaceae</taxon>
        <taxon>Oleiharenicola</taxon>
    </lineage>
</organism>
<evidence type="ECO:0000259" key="3">
    <source>
        <dbReference type="Pfam" id="PF14238"/>
    </source>
</evidence>
<keyword evidence="5" id="KW-1185">Reference proteome</keyword>
<dbReference type="OrthoDB" id="179046at2"/>
<feature type="transmembrane region" description="Helical" evidence="2">
    <location>
        <begin position="7"/>
        <end position="24"/>
    </location>
</feature>